<dbReference type="InterPro" id="IPR049874">
    <property type="entry name" value="ROK_cs"/>
</dbReference>
<dbReference type="AlphaFoldDB" id="A0A9W5S2J4"/>
<accession>A0A9W5S2J4</accession>
<dbReference type="PANTHER" id="PTHR18964">
    <property type="entry name" value="ROK (REPRESSOR, ORF, KINASE) FAMILY"/>
    <property type="match status" value="1"/>
</dbReference>
<dbReference type="Pfam" id="PF00480">
    <property type="entry name" value="ROK"/>
    <property type="match status" value="1"/>
</dbReference>
<evidence type="ECO:0000313" key="5">
    <source>
        <dbReference type="Proteomes" id="UP000053750"/>
    </source>
</evidence>
<dbReference type="EMBL" id="JFHU01000022">
    <property type="protein sequence ID" value="EXX91854.1"/>
    <property type="molecule type" value="Genomic_DNA"/>
</dbReference>
<dbReference type="Proteomes" id="UP000053750">
    <property type="component" value="Unassembled WGS sequence"/>
</dbReference>
<dbReference type="GO" id="GO:0042732">
    <property type="term" value="P:D-xylose metabolic process"/>
    <property type="evidence" value="ECO:0007669"/>
    <property type="project" value="UniProtKB-KW"/>
</dbReference>
<organism evidence="4 5">
    <name type="scientific">Paenibacillus darwinianus</name>
    <dbReference type="NCBI Taxonomy" id="1380763"/>
    <lineage>
        <taxon>Bacteria</taxon>
        <taxon>Bacillati</taxon>
        <taxon>Bacillota</taxon>
        <taxon>Bacilli</taxon>
        <taxon>Bacillales</taxon>
        <taxon>Paenibacillaceae</taxon>
        <taxon>Paenibacillus</taxon>
    </lineage>
</organism>
<dbReference type="Gene3D" id="3.30.420.40">
    <property type="match status" value="2"/>
</dbReference>
<dbReference type="SUPFAM" id="SSF46785">
    <property type="entry name" value="Winged helix' DNA-binding domain"/>
    <property type="match status" value="1"/>
</dbReference>
<keyword evidence="5" id="KW-1185">Reference proteome</keyword>
<dbReference type="PANTHER" id="PTHR18964:SF173">
    <property type="entry name" value="GLUCOKINASE"/>
    <property type="match status" value="1"/>
</dbReference>
<comment type="caution">
    <text evidence="4">The sequence shown here is derived from an EMBL/GenBank/DDBJ whole genome shotgun (WGS) entry which is preliminary data.</text>
</comment>
<evidence type="ECO:0000256" key="2">
    <source>
        <dbReference type="ARBA" id="ARBA00006479"/>
    </source>
</evidence>
<keyword evidence="3" id="KW-0119">Carbohydrate metabolism</keyword>
<reference evidence="4 5" key="1">
    <citation type="submission" date="2014-02" db="EMBL/GenBank/DDBJ databases">
        <title>Genome sequence of Paenibacillus darwinianus reveals adaptive mechanisms for survival in Antarctic soils.</title>
        <authorList>
            <person name="Dsouza M."/>
            <person name="Taylor M.W."/>
            <person name="Turner S.J."/>
            <person name="Aislabie J."/>
        </authorList>
    </citation>
    <scope>NUCLEOTIDE SEQUENCE [LARGE SCALE GENOMIC DNA]</scope>
    <source>
        <strain evidence="4 5">CE1</strain>
    </source>
</reference>
<dbReference type="InterPro" id="IPR036388">
    <property type="entry name" value="WH-like_DNA-bd_sf"/>
</dbReference>
<dbReference type="SUPFAM" id="SSF53067">
    <property type="entry name" value="Actin-like ATPase domain"/>
    <property type="match status" value="1"/>
</dbReference>
<dbReference type="InterPro" id="IPR043129">
    <property type="entry name" value="ATPase_NBD"/>
</dbReference>
<sequence length="386" mass="41069">MSKTALADKSGLSLSAVSDHVERLLTEKLIKVANVGKSSGGRKPRLYTLNRHAGNVVAIELGTSSVRVALCDFDCSIICHDRAAVDLAEGPENVLKRVLALTGKLMSGHGIRKETVMGIGIGIPSPVEFISGLPVSPPIMPGWDRYPIREFWAKHFNCPCYVDNDVNVMALGEHAKGLSFEVDNMIYVKIGTGIGAGVICDGSLYRGASGSAGDIGHFDVGADVLCWCGNTGCLEATAGGKAIAGKARELAVTGRSRFLQTVLQEKGELSLKDIRAGIEQLDPLCTELIRESGEWVGRVIASLVNFSNPSLVVIGGGVAEFGDVFLASVRQGIYRRSLPLATRHLQINKSILGKMSGLIGCAFMTVDQLILGSTDNKPETFLTSSR</sequence>
<gene>
    <name evidence="4" type="ORF">BG53_08105</name>
</gene>
<dbReference type="PROSITE" id="PS01125">
    <property type="entry name" value="ROK"/>
    <property type="match status" value="1"/>
</dbReference>
<proteinExistence type="inferred from homology"/>
<dbReference type="InterPro" id="IPR000600">
    <property type="entry name" value="ROK"/>
</dbReference>
<keyword evidence="3" id="KW-0859">Xylose metabolism</keyword>
<name>A0A9W5S2J4_9BACL</name>
<dbReference type="Gene3D" id="1.10.10.10">
    <property type="entry name" value="Winged helix-like DNA-binding domain superfamily/Winged helix DNA-binding domain"/>
    <property type="match status" value="1"/>
</dbReference>
<evidence type="ECO:0000313" key="4">
    <source>
        <dbReference type="EMBL" id="EXX91854.1"/>
    </source>
</evidence>
<evidence type="ECO:0000256" key="1">
    <source>
        <dbReference type="ARBA" id="ARBA00002486"/>
    </source>
</evidence>
<comment type="function">
    <text evidence="1">Transcriptional repressor of xylose-utilizing enzymes.</text>
</comment>
<evidence type="ECO:0000256" key="3">
    <source>
        <dbReference type="ARBA" id="ARBA00022629"/>
    </source>
</evidence>
<protein>
    <submittedName>
        <fullName evidence="4">ROK family transcriptional regulator</fullName>
    </submittedName>
</protein>
<dbReference type="InterPro" id="IPR036390">
    <property type="entry name" value="WH_DNA-bd_sf"/>
</dbReference>
<comment type="similarity">
    <text evidence="2">Belongs to the ROK (NagC/XylR) family.</text>
</comment>